<organism evidence="13 14">
    <name type="scientific">Endozoicomonas numazuensis</name>
    <dbReference type="NCBI Taxonomy" id="1137799"/>
    <lineage>
        <taxon>Bacteria</taxon>
        <taxon>Pseudomonadati</taxon>
        <taxon>Pseudomonadota</taxon>
        <taxon>Gammaproteobacteria</taxon>
        <taxon>Oceanospirillales</taxon>
        <taxon>Endozoicomonadaceae</taxon>
        <taxon>Endozoicomonas</taxon>
    </lineage>
</organism>
<evidence type="ECO:0000256" key="7">
    <source>
        <dbReference type="ARBA" id="ARBA00022827"/>
    </source>
</evidence>
<feature type="region of interest" description="tRNA (mnm(5)s(2)U34)-methyltransferase" evidence="10">
    <location>
        <begin position="1"/>
        <end position="232"/>
    </location>
</feature>
<dbReference type="eggNOG" id="COG0665">
    <property type="taxonomic scope" value="Bacteria"/>
</dbReference>
<keyword evidence="14" id="KW-1185">Reference proteome</keyword>
<protein>
    <recommendedName>
        <fullName evidence="10">tRNA 5-methylaminomethyl-2-thiouridine biosynthesis bifunctional protein MnmC</fullName>
        <shortName evidence="10">tRNA mnm(5)s(2)U biosynthesis bifunctional protein</shortName>
    </recommendedName>
    <domain>
        <recommendedName>
            <fullName evidence="10">tRNA (mnm(5)s(2)U34)-methyltransferase</fullName>
            <ecNumber evidence="10">2.1.1.61</ecNumber>
        </recommendedName>
    </domain>
    <domain>
        <recommendedName>
            <fullName evidence="10">FAD-dependent cmnm(5)s(2)U34 oxidoreductase</fullName>
            <ecNumber evidence="10">1.5.-.-</ecNumber>
        </recommendedName>
    </domain>
</protein>
<comment type="function">
    <text evidence="10">Catalyzes the last two steps in the biosynthesis of 5-methylaminomethyl-2-thiouridine (mnm(5)s(2)U) at the wobble position (U34) in tRNA. Catalyzes the FAD-dependent demodification of cmnm(5)s(2)U34 to nm(5)s(2)U34, followed by the transfer of a methyl group from S-adenosyl-L-methionine to nm(5)s(2)U34, to form mnm(5)s(2)U34.</text>
</comment>
<keyword evidence="3 10" id="KW-0285">Flavoprotein</keyword>
<dbReference type="SUPFAM" id="SSF51905">
    <property type="entry name" value="FAD/NAD(P)-binding domain"/>
    <property type="match status" value="1"/>
</dbReference>
<keyword evidence="8 10" id="KW-0560">Oxidoreductase</keyword>
<feature type="domain" description="FAD dependent oxidoreductase" evidence="11">
    <location>
        <begin position="262"/>
        <end position="629"/>
    </location>
</feature>
<dbReference type="PANTHER" id="PTHR13847">
    <property type="entry name" value="SARCOSINE DEHYDROGENASE-RELATED"/>
    <property type="match status" value="1"/>
</dbReference>
<dbReference type="STRING" id="1137799.GZ78_00510"/>
<evidence type="ECO:0000256" key="9">
    <source>
        <dbReference type="ARBA" id="ARBA00023268"/>
    </source>
</evidence>
<evidence type="ECO:0000259" key="11">
    <source>
        <dbReference type="Pfam" id="PF01266"/>
    </source>
</evidence>
<dbReference type="InterPro" id="IPR047785">
    <property type="entry name" value="tRNA_MNMC2"/>
</dbReference>
<keyword evidence="6 10" id="KW-0819">tRNA processing</keyword>
<dbReference type="Gene3D" id="3.40.50.150">
    <property type="entry name" value="Vaccinia Virus protein VP39"/>
    <property type="match status" value="1"/>
</dbReference>
<dbReference type="SUPFAM" id="SSF54373">
    <property type="entry name" value="FAD-linked reductases, C-terminal domain"/>
    <property type="match status" value="1"/>
</dbReference>
<dbReference type="Pfam" id="PF05430">
    <property type="entry name" value="Methyltransf_30"/>
    <property type="match status" value="1"/>
</dbReference>
<dbReference type="NCBIfam" id="NF033855">
    <property type="entry name" value="tRNA_MNMC2"/>
    <property type="match status" value="1"/>
</dbReference>
<dbReference type="EC" id="1.5.-.-" evidence="10"/>
<proteinExistence type="inferred from homology"/>
<evidence type="ECO:0000256" key="1">
    <source>
        <dbReference type="ARBA" id="ARBA00022490"/>
    </source>
</evidence>
<dbReference type="GO" id="GO:0002098">
    <property type="term" value="P:tRNA wobble uridine modification"/>
    <property type="evidence" value="ECO:0007669"/>
    <property type="project" value="TreeGrafter"/>
</dbReference>
<evidence type="ECO:0000256" key="2">
    <source>
        <dbReference type="ARBA" id="ARBA00022603"/>
    </source>
</evidence>
<evidence type="ECO:0000256" key="6">
    <source>
        <dbReference type="ARBA" id="ARBA00022694"/>
    </source>
</evidence>
<feature type="region of interest" description="FAD-dependent cmnm(5)s(2)U34 oxidoreductase" evidence="10">
    <location>
        <begin position="265"/>
        <end position="661"/>
    </location>
</feature>
<evidence type="ECO:0000256" key="5">
    <source>
        <dbReference type="ARBA" id="ARBA00022691"/>
    </source>
</evidence>
<evidence type="ECO:0000256" key="4">
    <source>
        <dbReference type="ARBA" id="ARBA00022679"/>
    </source>
</evidence>
<dbReference type="InterPro" id="IPR006076">
    <property type="entry name" value="FAD-dep_OxRdtase"/>
</dbReference>
<reference evidence="13 14" key="1">
    <citation type="submission" date="2014-06" db="EMBL/GenBank/DDBJ databases">
        <title>Whole Genome Sequences of Three Symbiotic Endozoicomonas Bacteria.</title>
        <authorList>
            <person name="Neave M.J."/>
            <person name="Apprill A."/>
            <person name="Voolstra C.R."/>
        </authorList>
    </citation>
    <scope>NUCLEOTIDE SEQUENCE [LARGE SCALE GENOMIC DNA]</scope>
    <source>
        <strain evidence="13 14">DSM 25634</strain>
    </source>
</reference>
<dbReference type="Proteomes" id="UP000028073">
    <property type="component" value="Unassembled WGS sequence"/>
</dbReference>
<accession>A0A081NJM6</accession>
<evidence type="ECO:0000256" key="10">
    <source>
        <dbReference type="HAMAP-Rule" id="MF_01102"/>
    </source>
</evidence>
<evidence type="ECO:0000256" key="3">
    <source>
        <dbReference type="ARBA" id="ARBA00022630"/>
    </source>
</evidence>
<dbReference type="InterPro" id="IPR017610">
    <property type="entry name" value="tRNA_S-uridine_synth_MnmC_C"/>
</dbReference>
<evidence type="ECO:0000313" key="14">
    <source>
        <dbReference type="Proteomes" id="UP000028073"/>
    </source>
</evidence>
<dbReference type="GO" id="GO:0005737">
    <property type="term" value="C:cytoplasm"/>
    <property type="evidence" value="ECO:0007669"/>
    <property type="project" value="UniProtKB-SubCell"/>
</dbReference>
<comment type="caution">
    <text evidence="13">The sequence shown here is derived from an EMBL/GenBank/DDBJ whole genome shotgun (WGS) entry which is preliminary data.</text>
</comment>
<comment type="cofactor">
    <cofactor evidence="10">
        <name>FAD</name>
        <dbReference type="ChEBI" id="CHEBI:57692"/>
    </cofactor>
</comment>
<keyword evidence="4 10" id="KW-0808">Transferase</keyword>
<keyword evidence="5 10" id="KW-0949">S-adenosyl-L-methionine</keyword>
<dbReference type="GO" id="GO:0032259">
    <property type="term" value="P:methylation"/>
    <property type="evidence" value="ECO:0007669"/>
    <property type="project" value="UniProtKB-KW"/>
</dbReference>
<comment type="subcellular location">
    <subcellularLocation>
        <location evidence="10">Cytoplasm</location>
    </subcellularLocation>
</comment>
<dbReference type="InterPro" id="IPR023032">
    <property type="entry name" value="tRNA_MAMT_biosynth_bifunc_MnmC"/>
</dbReference>
<dbReference type="PANTHER" id="PTHR13847:SF283">
    <property type="entry name" value="TRNA 5-METHYLAMINOMETHYL-2-THIOURIDINE BIOSYNTHESIS BIFUNCTIONAL PROTEIN MNMC"/>
    <property type="match status" value="1"/>
</dbReference>
<dbReference type="GO" id="GO:0016645">
    <property type="term" value="F:oxidoreductase activity, acting on the CH-NH group of donors"/>
    <property type="evidence" value="ECO:0007669"/>
    <property type="project" value="InterPro"/>
</dbReference>
<keyword evidence="7 10" id="KW-0274">FAD</keyword>
<evidence type="ECO:0000256" key="8">
    <source>
        <dbReference type="ARBA" id="ARBA00023002"/>
    </source>
</evidence>
<dbReference type="InterPro" id="IPR008471">
    <property type="entry name" value="MnmC-like_methylTransf"/>
</dbReference>
<dbReference type="Gene3D" id="3.50.50.60">
    <property type="entry name" value="FAD/NAD(P)-binding domain"/>
    <property type="match status" value="1"/>
</dbReference>
<dbReference type="NCBIfam" id="NF002481">
    <property type="entry name" value="PRK01747.1-2"/>
    <property type="match status" value="1"/>
</dbReference>
<dbReference type="EC" id="2.1.1.61" evidence="10"/>
<dbReference type="GO" id="GO:0050660">
    <property type="term" value="F:flavin adenine dinucleotide binding"/>
    <property type="evidence" value="ECO:0007669"/>
    <property type="project" value="UniProtKB-UniRule"/>
</dbReference>
<evidence type="ECO:0000313" key="13">
    <source>
        <dbReference type="EMBL" id="KEQ18649.1"/>
    </source>
</evidence>
<dbReference type="InterPro" id="IPR029063">
    <property type="entry name" value="SAM-dependent_MTases_sf"/>
</dbReference>
<keyword evidence="2 10" id="KW-0489">Methyltransferase</keyword>
<name>A0A081NJM6_9GAMM</name>
<dbReference type="GO" id="GO:0004808">
    <property type="term" value="F:tRNA (5-methylaminomethyl-2-thiouridylate)(34)-methyltransferase activity"/>
    <property type="evidence" value="ECO:0007669"/>
    <property type="project" value="UniProtKB-EC"/>
</dbReference>
<sequence length="661" mass="73130">MAHADLEWNENGQPVSTAFDDIYFSTTCGIEETRHVFINGNRLPERFSALNQNECFTLAETGFGTGLNFLCAWACFEKEAPESARLHYISTEKHPLAREDLQQALSIWPELASYSKQLTACYIPAVEGHQHFSLDGGRIKLTLCMGDTLSLLPDLEGQVDAWILDGFSPAKNPEMWQPGLFSAMARKSHLNTTYATFTAARIVRDGLIQAGFSVEKGSGFGLKREMINGKLIHKPDDQTIRPLWYQGTTQPSSGMDEKTRSAIIVGGGLAGCNTARALAERGWKITLLEQHNALAMEASGNPQGILYTKLSANQTPLSRFIAQGYLYSISLLNTYARQQPDLWQQSGVIQLAINEKVRTRHLELARHFPEDFLSFLSREELSERAGIPLEHEGIYFPHAGWVDPANFCKALAKHDNINVVANARLQSLKKDENGWTLTLQSEDNIQTMQSRDVIITCAKASTQLPPLSYIPLKNIRGQITEISSTDKSSLLKTTVCGKGYAAPAIKGRHTIGATFDFQSDSAEVLEKDHEQNLSMQETCAPEIYKALGGAQAHILGGRASFRCTTPDYMPAVGAIVDQACFQEDFAMLRKNMKHRFTQPPKYLKGLYINAGHGSRGLITAPLCGELLAAQMNGECSPVTSDLLDHLNPTRFLVRAMSRNKT</sequence>
<keyword evidence="1 10" id="KW-0963">Cytoplasm</keyword>
<dbReference type="InterPro" id="IPR036188">
    <property type="entry name" value="FAD/NAD-bd_sf"/>
</dbReference>
<keyword evidence="9 10" id="KW-0511">Multifunctional enzyme</keyword>
<dbReference type="AlphaFoldDB" id="A0A081NJM6"/>
<dbReference type="Gene3D" id="3.30.9.10">
    <property type="entry name" value="D-Amino Acid Oxidase, subunit A, domain 2"/>
    <property type="match status" value="1"/>
</dbReference>
<comment type="similarity">
    <text evidence="10">In the N-terminal section; belongs to the methyltransferase superfamily. tRNA (mnm(5)s(2)U34)-methyltransferase family.</text>
</comment>
<evidence type="ECO:0000259" key="12">
    <source>
        <dbReference type="Pfam" id="PF05430"/>
    </source>
</evidence>
<comment type="catalytic activity">
    <reaction evidence="10">
        <text>5-aminomethyl-2-thiouridine(34) in tRNA + S-adenosyl-L-methionine = 5-methylaminomethyl-2-thiouridine(34) in tRNA + S-adenosyl-L-homocysteine + H(+)</text>
        <dbReference type="Rhea" id="RHEA:19569"/>
        <dbReference type="Rhea" id="RHEA-COMP:10195"/>
        <dbReference type="Rhea" id="RHEA-COMP:10197"/>
        <dbReference type="ChEBI" id="CHEBI:15378"/>
        <dbReference type="ChEBI" id="CHEBI:57856"/>
        <dbReference type="ChEBI" id="CHEBI:59789"/>
        <dbReference type="ChEBI" id="CHEBI:74454"/>
        <dbReference type="ChEBI" id="CHEBI:74455"/>
        <dbReference type="EC" id="2.1.1.61"/>
    </reaction>
</comment>
<dbReference type="eggNOG" id="COG4121">
    <property type="taxonomic scope" value="Bacteria"/>
</dbReference>
<dbReference type="Pfam" id="PF01266">
    <property type="entry name" value="DAO"/>
    <property type="match status" value="1"/>
</dbReference>
<dbReference type="EMBL" id="JOKH01000001">
    <property type="protein sequence ID" value="KEQ18649.1"/>
    <property type="molecule type" value="Genomic_DNA"/>
</dbReference>
<gene>
    <name evidence="10" type="primary">mnmC</name>
    <name evidence="13" type="ORF">GZ78_00510</name>
</gene>
<feature type="domain" description="MnmC-like methyltransferase" evidence="12">
    <location>
        <begin position="109"/>
        <end position="230"/>
    </location>
</feature>
<dbReference type="NCBIfam" id="TIGR03197">
    <property type="entry name" value="MnmC_Cterm"/>
    <property type="match status" value="1"/>
</dbReference>
<dbReference type="HAMAP" id="MF_01102">
    <property type="entry name" value="MnmC"/>
    <property type="match status" value="1"/>
</dbReference>
<comment type="similarity">
    <text evidence="10">In the C-terminal section; belongs to the DAO family.</text>
</comment>